<evidence type="ECO:0000313" key="3">
    <source>
        <dbReference type="Proteomes" id="UP000515908"/>
    </source>
</evidence>
<feature type="region of interest" description="Disordered" evidence="1">
    <location>
        <begin position="1"/>
        <end position="24"/>
    </location>
</feature>
<organism evidence="2 3">
    <name type="scientific">Angomonas deanei</name>
    <dbReference type="NCBI Taxonomy" id="59799"/>
    <lineage>
        <taxon>Eukaryota</taxon>
        <taxon>Discoba</taxon>
        <taxon>Euglenozoa</taxon>
        <taxon>Kinetoplastea</taxon>
        <taxon>Metakinetoplastina</taxon>
        <taxon>Trypanosomatida</taxon>
        <taxon>Trypanosomatidae</taxon>
        <taxon>Strigomonadinae</taxon>
        <taxon>Angomonas</taxon>
    </lineage>
</organism>
<reference evidence="2 3" key="1">
    <citation type="submission" date="2020-08" db="EMBL/GenBank/DDBJ databases">
        <authorList>
            <person name="Newling K."/>
            <person name="Davey J."/>
            <person name="Forrester S."/>
        </authorList>
    </citation>
    <scope>NUCLEOTIDE SEQUENCE [LARGE SCALE GENOMIC DNA]</scope>
    <source>
        <strain evidence="3">Crithidia deanei Carvalho (ATCC PRA-265)</strain>
    </source>
</reference>
<dbReference type="AlphaFoldDB" id="A0A7G2CPJ5"/>
<evidence type="ECO:0000256" key="1">
    <source>
        <dbReference type="SAM" id="MobiDB-lite"/>
    </source>
</evidence>
<dbReference type="Proteomes" id="UP000515908">
    <property type="component" value="Chromosome 16"/>
</dbReference>
<sequence length="371" mass="40310">MNAFAKQLQDEEERMANAPRRQRARKEMERIQREAEERIKNIRQAVEVADKEQADRIANDRSELEATRRKAEELAQRVAAAMQSKAPLEVVRALQGIQQEREVDHILSRAHDRLPEAPLEKVLPLDAPPSLRGAPSASRPPTYHPNHVAGLNESYADQSTLNVFRRPPNVSAAPSPLPAKSKDASSINASDLYKRYIATAPQKGKARPATGTPVAQASGTQPSHSTRASSQASSVASSTVTSVRKVSSPDADLAKGWSLLRQGKEDEARAVWGRVIAQHRRGYPMGGEGKSLHRRGPRQGLPHRRQTLRGVSAARSTGPHDRLQLWSAAGGRAATAGQSSAAVRAGGRVGRPRREHPGKTAAADAGRGRKR</sequence>
<feature type="region of interest" description="Disordered" evidence="1">
    <location>
        <begin position="198"/>
        <end position="248"/>
    </location>
</feature>
<feature type="region of interest" description="Disordered" evidence="1">
    <location>
        <begin position="114"/>
        <end position="186"/>
    </location>
</feature>
<keyword evidence="3" id="KW-1185">Reference proteome</keyword>
<feature type="region of interest" description="Disordered" evidence="1">
    <location>
        <begin position="281"/>
        <end position="371"/>
    </location>
</feature>
<feature type="compositionally biased region" description="Low complexity" evidence="1">
    <location>
        <begin position="223"/>
        <end position="248"/>
    </location>
</feature>
<feature type="compositionally biased region" description="Polar residues" evidence="1">
    <location>
        <begin position="213"/>
        <end position="222"/>
    </location>
</feature>
<dbReference type="EMBL" id="LR877160">
    <property type="protein sequence ID" value="CAD2220102.1"/>
    <property type="molecule type" value="Genomic_DNA"/>
</dbReference>
<proteinExistence type="predicted"/>
<feature type="compositionally biased region" description="Basic residues" evidence="1">
    <location>
        <begin position="292"/>
        <end position="307"/>
    </location>
</feature>
<evidence type="ECO:0000313" key="2">
    <source>
        <dbReference type="EMBL" id="CAD2220102.1"/>
    </source>
</evidence>
<gene>
    <name evidence="2" type="ORF">ADEAN_000761700</name>
</gene>
<name>A0A7G2CPJ5_9TRYP</name>
<accession>A0A7G2CPJ5</accession>
<dbReference type="VEuPathDB" id="TriTrypDB:ADEAN_000761700"/>
<protein>
    <submittedName>
        <fullName evidence="2">Uncharacterized protein</fullName>
    </submittedName>
</protein>